<dbReference type="GO" id="GO:0016410">
    <property type="term" value="F:N-acyltransferase activity"/>
    <property type="evidence" value="ECO:0007669"/>
    <property type="project" value="InterPro"/>
</dbReference>
<name>A0A2S7XNR1_9GAMM</name>
<accession>A0A2S7XNR1</accession>
<dbReference type="Pfam" id="PF00132">
    <property type="entry name" value="Hexapep"/>
    <property type="match status" value="1"/>
</dbReference>
<keyword evidence="6 7" id="KW-0012">Acyltransferase</keyword>
<evidence type="ECO:0000256" key="1">
    <source>
        <dbReference type="ARBA" id="ARBA00022516"/>
    </source>
</evidence>
<dbReference type="OrthoDB" id="9784739at2"/>
<keyword evidence="11" id="KW-1185">Reference proteome</keyword>
<proteinExistence type="inferred from homology"/>
<keyword evidence="5 7" id="KW-0443">Lipid metabolism</keyword>
<dbReference type="CDD" id="cd03352">
    <property type="entry name" value="LbH_LpxD"/>
    <property type="match status" value="1"/>
</dbReference>
<reference evidence="10 11" key="1">
    <citation type="submission" date="2018-01" db="EMBL/GenBank/DDBJ databases">
        <title>The complete genome sequence of Chromatium okenii LaCa, a purple sulfur bacterium with a turbulent life.</title>
        <authorList>
            <person name="Luedin S.M."/>
            <person name="Liechti N."/>
            <person name="Storelli N."/>
            <person name="Danza F."/>
            <person name="Wittwer M."/>
            <person name="Pothier J.F."/>
            <person name="Tonolla M.A."/>
        </authorList>
    </citation>
    <scope>NUCLEOTIDE SEQUENCE [LARGE SCALE GENOMIC DNA]</scope>
    <source>
        <strain evidence="10 11">LaCa</strain>
    </source>
</reference>
<comment type="catalytic activity">
    <reaction evidence="7">
        <text>a UDP-3-O-[(3R)-3-hydroxyacyl]-alpha-D-glucosamine + a (3R)-hydroxyacyl-[ACP] = a UDP-2-N,3-O-bis[(3R)-3-hydroxyacyl]-alpha-D-glucosamine + holo-[ACP] + H(+)</text>
        <dbReference type="Rhea" id="RHEA:53836"/>
        <dbReference type="Rhea" id="RHEA-COMP:9685"/>
        <dbReference type="Rhea" id="RHEA-COMP:9945"/>
        <dbReference type="ChEBI" id="CHEBI:15378"/>
        <dbReference type="ChEBI" id="CHEBI:64479"/>
        <dbReference type="ChEBI" id="CHEBI:78827"/>
        <dbReference type="ChEBI" id="CHEBI:137740"/>
        <dbReference type="ChEBI" id="CHEBI:137748"/>
        <dbReference type="EC" id="2.3.1.191"/>
    </reaction>
</comment>
<keyword evidence="1 7" id="KW-0444">Lipid biosynthesis</keyword>
<keyword evidence="4 7" id="KW-0677">Repeat</keyword>
<dbReference type="NCBIfam" id="TIGR01853">
    <property type="entry name" value="lipid_A_lpxD"/>
    <property type="match status" value="1"/>
</dbReference>
<dbReference type="Gene3D" id="2.160.10.10">
    <property type="entry name" value="Hexapeptide repeat proteins"/>
    <property type="match status" value="1"/>
</dbReference>
<comment type="function">
    <text evidence="7">Catalyzes the N-acylation of UDP-3-O-acylglucosamine using 3-hydroxyacyl-ACP as the acyl donor. Is involved in the biosynthesis of lipid A, a phosphorylated glycolipid that anchors the lipopolysaccharide to the outer membrane of the cell.</text>
</comment>
<dbReference type="InterPro" id="IPR056729">
    <property type="entry name" value="GMPPB_C"/>
</dbReference>
<dbReference type="UniPathway" id="UPA00973"/>
<evidence type="ECO:0000259" key="8">
    <source>
        <dbReference type="Pfam" id="PF04613"/>
    </source>
</evidence>
<comment type="similarity">
    <text evidence="7">Belongs to the transferase hexapeptide repeat family. LpxD subfamily.</text>
</comment>
<feature type="active site" description="Proton acceptor" evidence="7">
    <location>
        <position position="238"/>
    </location>
</feature>
<dbReference type="AlphaFoldDB" id="A0A2S7XNR1"/>
<dbReference type="EMBL" id="PPGH01000037">
    <property type="protein sequence ID" value="PQJ95370.1"/>
    <property type="molecule type" value="Genomic_DNA"/>
</dbReference>
<dbReference type="PANTHER" id="PTHR43378:SF2">
    <property type="entry name" value="UDP-3-O-ACYLGLUCOSAMINE N-ACYLTRANSFERASE 1, MITOCHONDRIAL-RELATED"/>
    <property type="match status" value="1"/>
</dbReference>
<dbReference type="InterPro" id="IPR001451">
    <property type="entry name" value="Hexapep"/>
</dbReference>
<protein>
    <recommendedName>
        <fullName evidence="7">UDP-3-O-acylglucosamine N-acyltransferase</fullName>
        <ecNumber evidence="7">2.3.1.191</ecNumber>
    </recommendedName>
</protein>
<dbReference type="InterPro" id="IPR020573">
    <property type="entry name" value="UDP_GlcNAc_AcTrfase_non-rep"/>
</dbReference>
<dbReference type="SUPFAM" id="SSF51161">
    <property type="entry name" value="Trimeric LpxA-like enzymes"/>
    <property type="match status" value="1"/>
</dbReference>
<dbReference type="EC" id="2.3.1.191" evidence="7"/>
<dbReference type="GO" id="GO:0016020">
    <property type="term" value="C:membrane"/>
    <property type="evidence" value="ECO:0007669"/>
    <property type="project" value="GOC"/>
</dbReference>
<comment type="subunit">
    <text evidence="7">Homotrimer.</text>
</comment>
<dbReference type="Gene3D" id="1.20.5.170">
    <property type="match status" value="1"/>
</dbReference>
<dbReference type="HAMAP" id="MF_00523">
    <property type="entry name" value="LpxD"/>
    <property type="match status" value="1"/>
</dbReference>
<gene>
    <name evidence="7 10" type="primary">lpxD</name>
    <name evidence="10" type="ORF">CXB77_14210</name>
</gene>
<dbReference type="PANTHER" id="PTHR43378">
    <property type="entry name" value="UDP-3-O-ACYLGLUCOSAMINE N-ACYLTRANSFERASE"/>
    <property type="match status" value="1"/>
</dbReference>
<evidence type="ECO:0000256" key="3">
    <source>
        <dbReference type="ARBA" id="ARBA00022679"/>
    </source>
</evidence>
<dbReference type="Pfam" id="PF25087">
    <property type="entry name" value="GMPPB_C"/>
    <property type="match status" value="1"/>
</dbReference>
<dbReference type="GO" id="GO:0103118">
    <property type="term" value="F:UDP-3-O-[(3R)-3-hydroxyacyl]-glucosamine N-acyltransferase activity"/>
    <property type="evidence" value="ECO:0007669"/>
    <property type="project" value="UniProtKB-EC"/>
</dbReference>
<keyword evidence="2 7" id="KW-0441">Lipid A biosynthesis</keyword>
<evidence type="ECO:0000256" key="2">
    <source>
        <dbReference type="ARBA" id="ARBA00022556"/>
    </source>
</evidence>
<feature type="domain" description="UDP-3-O-[3-hydroxymyristoyl] glucosamine N-acyltransferase non-repeat region" evidence="8">
    <location>
        <begin position="22"/>
        <end position="88"/>
    </location>
</feature>
<evidence type="ECO:0000256" key="5">
    <source>
        <dbReference type="ARBA" id="ARBA00023098"/>
    </source>
</evidence>
<evidence type="ECO:0000256" key="7">
    <source>
        <dbReference type="HAMAP-Rule" id="MF_00523"/>
    </source>
</evidence>
<comment type="pathway">
    <text evidence="7">Bacterial outer membrane biogenesis; LPS lipid A biosynthesis.</text>
</comment>
<sequence>MEICLRELAAQLNVTLRGDPEIKISRVAQLNNADAHSLAFIGDAKHRNTLNKTQAGVVIVSEADAAIAKMPVLISKNPYLSFAQAARLLHPDPPINSGIHPTAVIDSCAQIDPTAWIGPLVVIEADVVIGARVFIGPGCILSAGVEIGEDSRLIARVTLCSGARIGKRALLHPGAVIGREGFGFARNGEQWIRIPQLGLAVLGDDVEIGANTTVDRGTLSDTRIGNGVKLDNHIQIAHNVEIGDNTAIAGNTGIAGSTHIGRNCTIGGATGIAGHLEIGDQVHFTGMSMVTSSIHQPGLYSSGIPAMPNTQWRRNAMRFKQLDGLIRRVKFLEAWIETMKKMTTQENS</sequence>
<evidence type="ECO:0000259" key="9">
    <source>
        <dbReference type="Pfam" id="PF25087"/>
    </source>
</evidence>
<organism evidence="10 11">
    <name type="scientific">Chromatium okenii</name>
    <dbReference type="NCBI Taxonomy" id="61644"/>
    <lineage>
        <taxon>Bacteria</taxon>
        <taxon>Pseudomonadati</taxon>
        <taxon>Pseudomonadota</taxon>
        <taxon>Gammaproteobacteria</taxon>
        <taxon>Chromatiales</taxon>
        <taxon>Chromatiaceae</taxon>
        <taxon>Chromatium</taxon>
    </lineage>
</organism>
<dbReference type="NCBIfam" id="NF002060">
    <property type="entry name" value="PRK00892.1"/>
    <property type="match status" value="1"/>
</dbReference>
<evidence type="ECO:0000256" key="4">
    <source>
        <dbReference type="ARBA" id="ARBA00022737"/>
    </source>
</evidence>
<dbReference type="RefSeq" id="WP_105074412.1">
    <property type="nucleotide sequence ID" value="NZ_JAFLKP010000100.1"/>
</dbReference>
<dbReference type="Proteomes" id="UP000239936">
    <property type="component" value="Unassembled WGS sequence"/>
</dbReference>
<comment type="caution">
    <text evidence="10">The sequence shown here is derived from an EMBL/GenBank/DDBJ whole genome shotgun (WGS) entry which is preliminary data.</text>
</comment>
<evidence type="ECO:0000256" key="6">
    <source>
        <dbReference type="ARBA" id="ARBA00023315"/>
    </source>
</evidence>
<dbReference type="GO" id="GO:0009245">
    <property type="term" value="P:lipid A biosynthetic process"/>
    <property type="evidence" value="ECO:0007669"/>
    <property type="project" value="UniProtKB-UniRule"/>
</dbReference>
<evidence type="ECO:0000313" key="11">
    <source>
        <dbReference type="Proteomes" id="UP000239936"/>
    </source>
</evidence>
<dbReference type="Pfam" id="PF04613">
    <property type="entry name" value="LpxD"/>
    <property type="match status" value="1"/>
</dbReference>
<dbReference type="InterPro" id="IPR007691">
    <property type="entry name" value="LpxD"/>
</dbReference>
<dbReference type="InterPro" id="IPR011004">
    <property type="entry name" value="Trimer_LpxA-like_sf"/>
</dbReference>
<dbReference type="Gene3D" id="3.40.1390.10">
    <property type="entry name" value="MurE/MurF, N-terminal domain"/>
    <property type="match status" value="1"/>
</dbReference>
<keyword evidence="3 7" id="KW-0808">Transferase</keyword>
<evidence type="ECO:0000313" key="10">
    <source>
        <dbReference type="EMBL" id="PQJ95370.1"/>
    </source>
</evidence>
<feature type="domain" description="Mannose-1-phosphate guanyltransferase C-terminal" evidence="9">
    <location>
        <begin position="101"/>
        <end position="218"/>
    </location>
</feature>